<dbReference type="InterPro" id="IPR051058">
    <property type="entry name" value="GDSL_Est/Lipase"/>
</dbReference>
<dbReference type="GO" id="GO:0016788">
    <property type="term" value="F:hydrolase activity, acting on ester bonds"/>
    <property type="evidence" value="ECO:0007669"/>
    <property type="project" value="InterPro"/>
</dbReference>
<dbReference type="InterPro" id="IPR036514">
    <property type="entry name" value="SGNH_hydro_sf"/>
</dbReference>
<protein>
    <recommendedName>
        <fullName evidence="5">GDSL lipase/acylhydrolase family protein</fullName>
    </recommendedName>
</protein>
<keyword evidence="1" id="KW-0378">Hydrolase</keyword>
<sequence length="359" mass="39846">MVYSMSFVCIPVLLGQLATIAGSSPLDVRGTPGWNLARFRSLVTFGDSYTDESRYNYFATHNGSAPPPGWVDPPSNDTASGGYTWARYVAFSANVSLYDYAVSGAVCSNDLTPRYVSAINGDYPSVLEYEVPAYVADSKVVEDGVPFLHIPPSETVYSIWIGTNDLGAGAFLTDAQVPGKTIPDYTNCVFSALDKVYANGARFFVLQNVIPLQLAPLYATPERHGVYVIQEGNNSTNVTEVSYRMWETVRMVNEIFKYQLPFELLIQNRYPGARFALMDMYSLIADIYFNPDEYLASPANVTGYIDQCDANGDNCYRLSNQDSFLWFNSLHPSTKTDSIIAEKFIEVVNGNSKYATYWG</sequence>
<gene>
    <name evidence="3" type="ORF">UA08_06670</name>
</gene>
<dbReference type="Proteomes" id="UP000214365">
    <property type="component" value="Unassembled WGS sequence"/>
</dbReference>
<proteinExistence type="predicted"/>
<evidence type="ECO:0000256" key="2">
    <source>
        <dbReference type="SAM" id="SignalP"/>
    </source>
</evidence>
<keyword evidence="2" id="KW-0732">Signal</keyword>
<name>A0A225AFH3_TALAT</name>
<dbReference type="InterPro" id="IPR001087">
    <property type="entry name" value="GDSL"/>
</dbReference>
<dbReference type="SUPFAM" id="SSF52266">
    <property type="entry name" value="SGNH hydrolase"/>
    <property type="match status" value="1"/>
</dbReference>
<feature type="chain" id="PRO_5011505563" description="GDSL lipase/acylhydrolase family protein" evidence="2">
    <location>
        <begin position="24"/>
        <end position="359"/>
    </location>
</feature>
<dbReference type="PANTHER" id="PTHR45648:SF22">
    <property type="entry name" value="GDSL LIPASE_ACYLHYDROLASE FAMILY PROTEIN (AFU_ORTHOLOGUE AFUA_4G14700)"/>
    <property type="match status" value="1"/>
</dbReference>
<accession>A0A225AFH3</accession>
<dbReference type="CDD" id="cd01846">
    <property type="entry name" value="fatty_acyltransferase_like"/>
    <property type="match status" value="1"/>
</dbReference>
<dbReference type="EMBL" id="LFMY01000010">
    <property type="protein sequence ID" value="OKL57873.1"/>
    <property type="molecule type" value="Genomic_DNA"/>
</dbReference>
<dbReference type="Gene3D" id="3.40.50.1110">
    <property type="entry name" value="SGNH hydrolase"/>
    <property type="match status" value="1"/>
</dbReference>
<feature type="signal peptide" evidence="2">
    <location>
        <begin position="1"/>
        <end position="23"/>
    </location>
</feature>
<evidence type="ECO:0000313" key="3">
    <source>
        <dbReference type="EMBL" id="OKL57873.1"/>
    </source>
</evidence>
<dbReference type="Pfam" id="PF00657">
    <property type="entry name" value="Lipase_GDSL"/>
    <property type="match status" value="1"/>
</dbReference>
<dbReference type="GeneID" id="31006425"/>
<reference evidence="3 4" key="1">
    <citation type="submission" date="2015-06" db="EMBL/GenBank/DDBJ databases">
        <title>Talaromyces atroroseus IBT 11181 draft genome.</title>
        <authorList>
            <person name="Rasmussen K.B."/>
            <person name="Rasmussen S."/>
            <person name="Petersen B."/>
            <person name="Sicheritz-Ponten T."/>
            <person name="Mortensen U.H."/>
            <person name="Thrane U."/>
        </authorList>
    </citation>
    <scope>NUCLEOTIDE SEQUENCE [LARGE SCALE GENOMIC DNA]</scope>
    <source>
        <strain evidence="3 4">IBT 11181</strain>
    </source>
</reference>
<comment type="caution">
    <text evidence="3">The sequence shown here is derived from an EMBL/GenBank/DDBJ whole genome shotgun (WGS) entry which is preliminary data.</text>
</comment>
<dbReference type="STRING" id="1441469.A0A225AFH3"/>
<evidence type="ECO:0000256" key="1">
    <source>
        <dbReference type="ARBA" id="ARBA00022801"/>
    </source>
</evidence>
<keyword evidence="4" id="KW-1185">Reference proteome</keyword>
<dbReference type="RefSeq" id="XP_020117994.1">
    <property type="nucleotide sequence ID" value="XM_020268972.1"/>
</dbReference>
<evidence type="ECO:0008006" key="5">
    <source>
        <dbReference type="Google" id="ProtNLM"/>
    </source>
</evidence>
<evidence type="ECO:0000313" key="4">
    <source>
        <dbReference type="Proteomes" id="UP000214365"/>
    </source>
</evidence>
<organism evidence="3 4">
    <name type="scientific">Talaromyces atroroseus</name>
    <dbReference type="NCBI Taxonomy" id="1441469"/>
    <lineage>
        <taxon>Eukaryota</taxon>
        <taxon>Fungi</taxon>
        <taxon>Dikarya</taxon>
        <taxon>Ascomycota</taxon>
        <taxon>Pezizomycotina</taxon>
        <taxon>Eurotiomycetes</taxon>
        <taxon>Eurotiomycetidae</taxon>
        <taxon>Eurotiales</taxon>
        <taxon>Trichocomaceae</taxon>
        <taxon>Talaromyces</taxon>
        <taxon>Talaromyces sect. Trachyspermi</taxon>
    </lineage>
</organism>
<dbReference type="PANTHER" id="PTHR45648">
    <property type="entry name" value="GDSL LIPASE/ACYLHYDROLASE FAMILY PROTEIN (AFU_ORTHOLOGUE AFUA_4G14700)"/>
    <property type="match status" value="1"/>
</dbReference>
<dbReference type="AlphaFoldDB" id="A0A225AFH3"/>
<dbReference type="OrthoDB" id="1600564at2759"/>